<evidence type="ECO:0008006" key="3">
    <source>
        <dbReference type="Google" id="ProtNLM"/>
    </source>
</evidence>
<gene>
    <name evidence="1" type="ORF">BJ991_001987</name>
</gene>
<dbReference type="Proteomes" id="UP000576969">
    <property type="component" value="Unassembled WGS sequence"/>
</dbReference>
<dbReference type="InterPro" id="IPR029058">
    <property type="entry name" value="AB_hydrolase_fold"/>
</dbReference>
<name>A0A7Y9KLN5_9MICO</name>
<dbReference type="RefSeq" id="WP_179489615.1">
    <property type="nucleotide sequence ID" value="NZ_JACCBV010000001.1"/>
</dbReference>
<proteinExistence type="predicted"/>
<keyword evidence="2" id="KW-1185">Reference proteome</keyword>
<accession>A0A7Y9KLN5</accession>
<dbReference type="AlphaFoldDB" id="A0A7Y9KLN5"/>
<dbReference type="EMBL" id="JACCBV010000001">
    <property type="protein sequence ID" value="NYE19959.1"/>
    <property type="molecule type" value="Genomic_DNA"/>
</dbReference>
<sequence>MAMSLPYAEVEFDKKGAFVDPAQLKELDALLAQKHPTDVIVISHGWNNTHGQARSLYEQLVDSITAVRGKVAGARQRRFVVVGVLWPSIQWAPDENSGAGAGVGDSAAELETEIRERVEDPEIADRLIALVPKLEGSSAAQEEFLELLRETLPKSTKGEDVAAFTALKEADPQEVIAAAKTLAAEDAAPAAVGGAASVEPAGLPPLAEEGGAAGFFDNVIQMGRNLLNVTTYYTMKERAGVVGKKGVAPLLDRIHKEARDARIHLVGHSFGGRAVTAAALATKAPIASMSLLQAAYSHFGMATDWDGSGANGMFAKVPAKVSGPIIVTHTHRDKAVGLAYPIASRLARQIGQGLGDENDPYGGIGRNGALKTRGGKTGTLLDVGGRYDFAGPGVWSLKSDDFISGHSAITGRQVGYAVLSAVMA</sequence>
<comment type="caution">
    <text evidence="1">The sequence shown here is derived from an EMBL/GenBank/DDBJ whole genome shotgun (WGS) entry which is preliminary data.</text>
</comment>
<organism evidence="1 2">
    <name type="scientific">Microbacterium immunditiarum</name>
    <dbReference type="NCBI Taxonomy" id="337480"/>
    <lineage>
        <taxon>Bacteria</taxon>
        <taxon>Bacillati</taxon>
        <taxon>Actinomycetota</taxon>
        <taxon>Actinomycetes</taxon>
        <taxon>Micrococcales</taxon>
        <taxon>Microbacteriaceae</taxon>
        <taxon>Microbacterium</taxon>
    </lineage>
</organism>
<protein>
    <recommendedName>
        <fullName evidence="3">Alpha/beta hydrolase</fullName>
    </recommendedName>
</protein>
<dbReference type="SUPFAM" id="SSF53474">
    <property type="entry name" value="alpha/beta-Hydrolases"/>
    <property type="match status" value="1"/>
</dbReference>
<evidence type="ECO:0000313" key="1">
    <source>
        <dbReference type="EMBL" id="NYE19959.1"/>
    </source>
</evidence>
<reference evidence="1 2" key="1">
    <citation type="submission" date="2020-07" db="EMBL/GenBank/DDBJ databases">
        <title>Sequencing the genomes of 1000 actinobacteria strains.</title>
        <authorList>
            <person name="Klenk H.-P."/>
        </authorList>
    </citation>
    <scope>NUCLEOTIDE SEQUENCE [LARGE SCALE GENOMIC DNA]</scope>
    <source>
        <strain evidence="1 2">DSM 24662</strain>
    </source>
</reference>
<dbReference type="Gene3D" id="3.40.50.1820">
    <property type="entry name" value="alpha/beta hydrolase"/>
    <property type="match status" value="1"/>
</dbReference>
<evidence type="ECO:0000313" key="2">
    <source>
        <dbReference type="Proteomes" id="UP000576969"/>
    </source>
</evidence>